<organism evidence="2 3">
    <name type="scientific">Caerostris extrusa</name>
    <name type="common">Bark spider</name>
    <name type="synonym">Caerostris bankana</name>
    <dbReference type="NCBI Taxonomy" id="172846"/>
    <lineage>
        <taxon>Eukaryota</taxon>
        <taxon>Metazoa</taxon>
        <taxon>Ecdysozoa</taxon>
        <taxon>Arthropoda</taxon>
        <taxon>Chelicerata</taxon>
        <taxon>Arachnida</taxon>
        <taxon>Araneae</taxon>
        <taxon>Araneomorphae</taxon>
        <taxon>Entelegynae</taxon>
        <taxon>Araneoidea</taxon>
        <taxon>Araneidae</taxon>
        <taxon>Caerostris</taxon>
    </lineage>
</organism>
<dbReference type="EMBL" id="BPLR01010055">
    <property type="protein sequence ID" value="GIY36484.1"/>
    <property type="molecule type" value="Genomic_DNA"/>
</dbReference>
<accession>A0AAV4SR94</accession>
<keyword evidence="3" id="KW-1185">Reference proteome</keyword>
<comment type="caution">
    <text evidence="2">The sequence shown here is derived from an EMBL/GenBank/DDBJ whole genome shotgun (WGS) entry which is preliminary data.</text>
</comment>
<sequence length="252" mass="27217">MSFANRDFGERILKRERSSYEENFFESSPEISVEDGVDDGVQGRVAVAEPEGRGEARGCDVALGAQGFQDVEHEEGQPGQDKGGHDQPQDEGGPALPCLRQPALLALGVRGQSAGRQVAVGPRFFLPSSSKPGALRTCCWKHRGAVDSASTTATMGSWLGATTPWAGGGARSSASRAPPRTRRPPRPRPPGPRRAPPRRRRGRRLGHLLRRFDDDVGHGGELPLAAVHLGEPANRQLFLVFTHLDSNKLVEK</sequence>
<reference evidence="2 3" key="1">
    <citation type="submission" date="2021-06" db="EMBL/GenBank/DDBJ databases">
        <title>Caerostris extrusa draft genome.</title>
        <authorList>
            <person name="Kono N."/>
            <person name="Arakawa K."/>
        </authorList>
    </citation>
    <scope>NUCLEOTIDE SEQUENCE [LARGE SCALE GENOMIC DNA]</scope>
</reference>
<gene>
    <name evidence="2" type="ORF">CEXT_390161</name>
</gene>
<feature type="compositionally biased region" description="Basic and acidic residues" evidence="1">
    <location>
        <begin position="70"/>
        <end position="88"/>
    </location>
</feature>
<dbReference type="Proteomes" id="UP001054945">
    <property type="component" value="Unassembled WGS sequence"/>
</dbReference>
<evidence type="ECO:0000256" key="1">
    <source>
        <dbReference type="SAM" id="MobiDB-lite"/>
    </source>
</evidence>
<evidence type="ECO:0000313" key="3">
    <source>
        <dbReference type="Proteomes" id="UP001054945"/>
    </source>
</evidence>
<feature type="region of interest" description="Disordered" evidence="1">
    <location>
        <begin position="18"/>
        <end position="97"/>
    </location>
</feature>
<evidence type="ECO:0000313" key="2">
    <source>
        <dbReference type="EMBL" id="GIY36484.1"/>
    </source>
</evidence>
<proteinExistence type="predicted"/>
<dbReference type="AlphaFoldDB" id="A0AAV4SR94"/>
<feature type="compositionally biased region" description="Basic residues" evidence="1">
    <location>
        <begin position="195"/>
        <end position="204"/>
    </location>
</feature>
<feature type="region of interest" description="Disordered" evidence="1">
    <location>
        <begin position="160"/>
        <end position="204"/>
    </location>
</feature>
<protein>
    <submittedName>
        <fullName evidence="2">Uncharacterized protein</fullName>
    </submittedName>
</protein>
<name>A0AAV4SR94_CAEEX</name>